<evidence type="ECO:0000256" key="2">
    <source>
        <dbReference type="ARBA" id="ARBA00022490"/>
    </source>
</evidence>
<dbReference type="PANTHER" id="PTHR30349">
    <property type="entry name" value="PHAGE INTEGRASE-RELATED"/>
    <property type="match status" value="1"/>
</dbReference>
<name>A0A158E1Z2_9BURK</name>
<dbReference type="Pfam" id="PF00589">
    <property type="entry name" value="Phage_integrase"/>
    <property type="match status" value="1"/>
</dbReference>
<dbReference type="InterPro" id="IPR013762">
    <property type="entry name" value="Integrase-like_cat_sf"/>
</dbReference>
<keyword evidence="3" id="KW-0132">Cell division</keyword>
<evidence type="ECO:0000256" key="8">
    <source>
        <dbReference type="ARBA" id="ARBA00023306"/>
    </source>
</evidence>
<dbReference type="Gene3D" id="1.10.443.10">
    <property type="entry name" value="Intergrase catalytic core"/>
    <property type="match status" value="1"/>
</dbReference>
<accession>A0A158E1Z2</accession>
<dbReference type="PROSITE" id="PS51898">
    <property type="entry name" value="TYR_RECOMBINASE"/>
    <property type="match status" value="1"/>
</dbReference>
<keyword evidence="8" id="KW-0131">Cell cycle</keyword>
<evidence type="ECO:0000256" key="1">
    <source>
        <dbReference type="ARBA" id="ARBA00004496"/>
    </source>
</evidence>
<dbReference type="STRING" id="1777141.AWB80_07976"/>
<evidence type="ECO:0000256" key="7">
    <source>
        <dbReference type="ARBA" id="ARBA00023172"/>
    </source>
</evidence>
<keyword evidence="7" id="KW-0233">DNA recombination</keyword>
<keyword evidence="4" id="KW-0159">Chromosome partition</keyword>
<evidence type="ECO:0000256" key="5">
    <source>
        <dbReference type="ARBA" id="ARBA00022908"/>
    </source>
</evidence>
<dbReference type="InterPro" id="IPR044068">
    <property type="entry name" value="CB"/>
</dbReference>
<dbReference type="GO" id="GO:0006310">
    <property type="term" value="P:DNA recombination"/>
    <property type="evidence" value="ECO:0007669"/>
    <property type="project" value="UniProtKB-KW"/>
</dbReference>
<gene>
    <name evidence="12" type="ORF">AWB80_07976</name>
</gene>
<keyword evidence="13" id="KW-1185">Reference proteome</keyword>
<evidence type="ECO:0000256" key="3">
    <source>
        <dbReference type="ARBA" id="ARBA00022618"/>
    </source>
</evidence>
<organism evidence="12 13">
    <name type="scientific">Caballeronia pedi</name>
    <dbReference type="NCBI Taxonomy" id="1777141"/>
    <lineage>
        <taxon>Bacteria</taxon>
        <taxon>Pseudomonadati</taxon>
        <taxon>Pseudomonadota</taxon>
        <taxon>Betaproteobacteria</taxon>
        <taxon>Burkholderiales</taxon>
        <taxon>Burkholderiaceae</taxon>
        <taxon>Caballeronia</taxon>
    </lineage>
</organism>
<dbReference type="GO" id="GO:0051301">
    <property type="term" value="P:cell division"/>
    <property type="evidence" value="ECO:0007669"/>
    <property type="project" value="UniProtKB-KW"/>
</dbReference>
<dbReference type="PANTHER" id="PTHR30349:SF77">
    <property type="entry name" value="TYROSINE RECOMBINASE XERC"/>
    <property type="match status" value="1"/>
</dbReference>
<feature type="domain" description="Core-binding (CB)" evidence="11">
    <location>
        <begin position="51"/>
        <end position="159"/>
    </location>
</feature>
<dbReference type="GO" id="GO:0003677">
    <property type="term" value="F:DNA binding"/>
    <property type="evidence" value="ECO:0007669"/>
    <property type="project" value="UniProtKB-UniRule"/>
</dbReference>
<dbReference type="InterPro" id="IPR050090">
    <property type="entry name" value="Tyrosine_recombinase_XerCD"/>
</dbReference>
<dbReference type="InterPro" id="IPR010998">
    <property type="entry name" value="Integrase_recombinase_N"/>
</dbReference>
<proteinExistence type="predicted"/>
<reference evidence="12" key="1">
    <citation type="submission" date="2016-01" db="EMBL/GenBank/DDBJ databases">
        <authorList>
            <person name="Peeters C."/>
        </authorList>
    </citation>
    <scope>NUCLEOTIDE SEQUENCE [LARGE SCALE GENOMIC DNA]</scope>
    <source>
        <strain evidence="12">LMG 29323</strain>
    </source>
</reference>
<evidence type="ECO:0000259" key="11">
    <source>
        <dbReference type="PROSITE" id="PS51900"/>
    </source>
</evidence>
<evidence type="ECO:0000256" key="6">
    <source>
        <dbReference type="ARBA" id="ARBA00023125"/>
    </source>
</evidence>
<dbReference type="SUPFAM" id="SSF56349">
    <property type="entry name" value="DNA breaking-rejoining enzymes"/>
    <property type="match status" value="1"/>
</dbReference>
<keyword evidence="6 9" id="KW-0238">DNA-binding</keyword>
<dbReference type="EMBL" id="FCOE02000062">
    <property type="protein sequence ID" value="SAL00834.1"/>
    <property type="molecule type" value="Genomic_DNA"/>
</dbReference>
<dbReference type="InterPro" id="IPR011010">
    <property type="entry name" value="DNA_brk_join_enz"/>
</dbReference>
<evidence type="ECO:0000256" key="9">
    <source>
        <dbReference type="PROSITE-ProRule" id="PRU01248"/>
    </source>
</evidence>
<dbReference type="AlphaFoldDB" id="A0A158E1Z2"/>
<dbReference type="PROSITE" id="PS51900">
    <property type="entry name" value="CB"/>
    <property type="match status" value="1"/>
</dbReference>
<dbReference type="GO" id="GO:0007059">
    <property type="term" value="P:chromosome segregation"/>
    <property type="evidence" value="ECO:0007669"/>
    <property type="project" value="UniProtKB-KW"/>
</dbReference>
<feature type="domain" description="Tyr recombinase" evidence="10">
    <location>
        <begin position="182"/>
        <end position="405"/>
    </location>
</feature>
<evidence type="ECO:0000313" key="12">
    <source>
        <dbReference type="EMBL" id="SAL00834.1"/>
    </source>
</evidence>
<sequence length="412" mass="46292">MTLKPAAPTPPYALQPTPLETLVIPAELDGSAGLNRAVTGRAQIAADHDLDAIRAWLSRFVDTKTTFENYRKEAERLLLWSVVELGKPLSSLTHEDCLRYQQFLGDPQPAALWITGGVAGGGRKHPRSDARWRPFYGPLSPSSQRQATVILNVMFSWLVQAGYLAGNPLSLSRQRTRHAAPRITRYLEPSVWQEVKDFIATMPKQTDREKAHAYRVRWLFTLLYLGGMRIAEVGATTMGQFFVRHDADGALRWWLTVHGKGDKQRLVPATREMMMELSRYRQHLGLSALPSPNEDTPLVLPIGASASNERTETCAPLTRAALHAIVKDVFAGAASRLRERDHTASARADLLEKASAHWLRHSAGSHMADQKIDLRMVRDNLGHASLTTTSIYLHVDDDRRHQETEEKHRVDW</sequence>
<dbReference type="InterPro" id="IPR002104">
    <property type="entry name" value="Integrase_catalytic"/>
</dbReference>
<dbReference type="GO" id="GO:0015074">
    <property type="term" value="P:DNA integration"/>
    <property type="evidence" value="ECO:0007669"/>
    <property type="project" value="UniProtKB-KW"/>
</dbReference>
<protein>
    <submittedName>
        <fullName evidence="12">Integrase family protein</fullName>
    </submittedName>
</protein>
<keyword evidence="5" id="KW-0229">DNA integration</keyword>
<dbReference type="Proteomes" id="UP000054911">
    <property type="component" value="Unassembled WGS sequence"/>
</dbReference>
<dbReference type="GO" id="GO:0005737">
    <property type="term" value="C:cytoplasm"/>
    <property type="evidence" value="ECO:0007669"/>
    <property type="project" value="UniProtKB-SubCell"/>
</dbReference>
<comment type="subcellular location">
    <subcellularLocation>
        <location evidence="1">Cytoplasm</location>
    </subcellularLocation>
</comment>
<evidence type="ECO:0000313" key="13">
    <source>
        <dbReference type="Proteomes" id="UP000054911"/>
    </source>
</evidence>
<dbReference type="Gene3D" id="1.10.150.130">
    <property type="match status" value="1"/>
</dbReference>
<evidence type="ECO:0000256" key="4">
    <source>
        <dbReference type="ARBA" id="ARBA00022829"/>
    </source>
</evidence>
<keyword evidence="2" id="KW-0963">Cytoplasm</keyword>
<comment type="caution">
    <text evidence="12">The sequence shown here is derived from an EMBL/GenBank/DDBJ whole genome shotgun (WGS) entry which is preliminary data.</text>
</comment>
<evidence type="ECO:0000259" key="10">
    <source>
        <dbReference type="PROSITE" id="PS51898"/>
    </source>
</evidence>